<evidence type="ECO:0000313" key="3">
    <source>
        <dbReference type="Proteomes" id="UP001165083"/>
    </source>
</evidence>
<proteinExistence type="predicted"/>
<dbReference type="EMBL" id="BSXW01000494">
    <property type="protein sequence ID" value="GMF23905.1"/>
    <property type="molecule type" value="Genomic_DNA"/>
</dbReference>
<dbReference type="Proteomes" id="UP001165083">
    <property type="component" value="Unassembled WGS sequence"/>
</dbReference>
<feature type="compositionally biased region" description="Polar residues" evidence="1">
    <location>
        <begin position="225"/>
        <end position="234"/>
    </location>
</feature>
<feature type="region of interest" description="Disordered" evidence="1">
    <location>
        <begin position="218"/>
        <end position="303"/>
    </location>
</feature>
<sequence>MGFVPEPSTAAHCQSPTSKELYRSLFRNISSAYSSGVGNLLLQQSCMPKPSVVGKRKMNMEMESVDESGGPRICLQFVESRLIPFGLSSIGDHAWDFLSGSNGHADFQMPSEDDPNNSTVFRACARMTPSISDGKSFTDSAKAVGQTTEIVIENYEKTVVYIFDAVLDSLASEANKISNTATIMEQAPALSEMLEFFNDFLEQEHSGIVASSTATVKAEAAGPSSAPSRSNQQELLDGDGHDSDDDGWDEGYAVGDVGDAAEKESLDDGQTSCGSFDMASGTEKPPREERPSSARGSNRYQRRQKEELKYLKSKVRELEDELRRVDEESHAKLGNSMWQRVAQQQSVARQQSISENVRLREELSEQIKFSKSLEKIIRKRAIFQVGADEKPCYFEGLSQFNPTVSSSAEDDTFSDQSCSPLTDPELPDDAATSEEIGILSELILGAYAKTTGRVYTEVQNVLMEKMVTST</sequence>
<keyword evidence="3" id="KW-1185">Reference proteome</keyword>
<accession>A0A9W6U0B7</accession>
<comment type="caution">
    <text evidence="2">The sequence shown here is derived from an EMBL/GenBank/DDBJ whole genome shotgun (WGS) entry which is preliminary data.</text>
</comment>
<organism evidence="2 3">
    <name type="scientific">Phytophthora lilii</name>
    <dbReference type="NCBI Taxonomy" id="2077276"/>
    <lineage>
        <taxon>Eukaryota</taxon>
        <taxon>Sar</taxon>
        <taxon>Stramenopiles</taxon>
        <taxon>Oomycota</taxon>
        <taxon>Peronosporomycetes</taxon>
        <taxon>Peronosporales</taxon>
        <taxon>Peronosporaceae</taxon>
        <taxon>Phytophthora</taxon>
    </lineage>
</organism>
<evidence type="ECO:0000313" key="2">
    <source>
        <dbReference type="EMBL" id="GMF23905.1"/>
    </source>
</evidence>
<protein>
    <submittedName>
        <fullName evidence="2">Unnamed protein product</fullName>
    </submittedName>
</protein>
<feature type="region of interest" description="Disordered" evidence="1">
    <location>
        <begin position="405"/>
        <end position="429"/>
    </location>
</feature>
<gene>
    <name evidence="2" type="ORF">Plil01_000972200</name>
</gene>
<dbReference type="OrthoDB" id="101475at2759"/>
<name>A0A9W6U0B7_9STRA</name>
<evidence type="ECO:0000256" key="1">
    <source>
        <dbReference type="SAM" id="MobiDB-lite"/>
    </source>
</evidence>
<dbReference type="AlphaFoldDB" id="A0A9W6U0B7"/>
<reference evidence="2" key="1">
    <citation type="submission" date="2023-04" db="EMBL/GenBank/DDBJ databases">
        <title>Phytophthora lilii NBRC 32176.</title>
        <authorList>
            <person name="Ichikawa N."/>
            <person name="Sato H."/>
            <person name="Tonouchi N."/>
        </authorList>
    </citation>
    <scope>NUCLEOTIDE SEQUENCE</scope>
    <source>
        <strain evidence="2">NBRC 32176</strain>
    </source>
</reference>